<accession>A0ABC8V5L5</accession>
<comment type="caution">
    <text evidence="2">The sequence shown here is derived from an EMBL/GenBank/DDBJ whole genome shotgun (WGS) entry which is preliminary data.</text>
</comment>
<dbReference type="EMBL" id="CAUOFW020010302">
    <property type="protein sequence ID" value="CAK9188122.1"/>
    <property type="molecule type" value="Genomic_DNA"/>
</dbReference>
<dbReference type="PANTHER" id="PTHR36486">
    <property type="entry name" value="OS01G0977800 PROTEIN"/>
    <property type="match status" value="1"/>
</dbReference>
<dbReference type="Proteomes" id="UP001642360">
    <property type="component" value="Unassembled WGS sequence"/>
</dbReference>
<feature type="compositionally biased region" description="Basic and acidic residues" evidence="1">
    <location>
        <begin position="112"/>
        <end position="122"/>
    </location>
</feature>
<dbReference type="InterPro" id="IPR053057">
    <property type="entry name" value="XLG_GTP-binding"/>
</dbReference>
<evidence type="ECO:0000313" key="3">
    <source>
        <dbReference type="Proteomes" id="UP001642360"/>
    </source>
</evidence>
<gene>
    <name evidence="2" type="ORF">ILEXP_LOCUS58758</name>
</gene>
<feature type="region of interest" description="Disordered" evidence="1">
    <location>
        <begin position="139"/>
        <end position="166"/>
    </location>
</feature>
<feature type="compositionally biased region" description="Polar residues" evidence="1">
    <location>
        <begin position="143"/>
        <end position="155"/>
    </location>
</feature>
<feature type="region of interest" description="Disordered" evidence="1">
    <location>
        <begin position="96"/>
        <end position="122"/>
    </location>
</feature>
<dbReference type="PANTHER" id="PTHR36486:SF4">
    <property type="entry name" value="PH DOMAIN-CONTAINING PROTEIN"/>
    <property type="match status" value="1"/>
</dbReference>
<evidence type="ECO:0008006" key="4">
    <source>
        <dbReference type="Google" id="ProtNLM"/>
    </source>
</evidence>
<evidence type="ECO:0000313" key="2">
    <source>
        <dbReference type="EMBL" id="CAK9188122.1"/>
    </source>
</evidence>
<sequence length="309" mass="34241">MTEPEVDESTTWESVLRRMLPAGAPLPDEDHLDYSIAVEYDGPPVPYAVPEIDPVDVDSISVKMPSIISDSTSTSTPIIPVISSVIPKFSGRRNVNLKSSNGRRSSSSVFKTRSEESDSGHLVRRAGVETRRLNTVLFETESESPWPNHTPSSSPVMGPTRSEGESRRRRGVCSRCGRGNRMKQREPCIVCVASYCSNCVVKAMGSMPEGRKCVNCIGQPIDEAKRLSLGKNSRILERVCSPLEVKQILKAERECWANQLRPEQLVVNGRLLREEELAVVLGCSVPPQKLKPGSYWYDKDSGLWGKVKN</sequence>
<evidence type="ECO:0000256" key="1">
    <source>
        <dbReference type="SAM" id="MobiDB-lite"/>
    </source>
</evidence>
<protein>
    <recommendedName>
        <fullName evidence="4">Extra-large guanine nucleotide-binding protein 3</fullName>
    </recommendedName>
</protein>
<name>A0ABC8V5L5_9AQUA</name>
<reference evidence="2 3" key="1">
    <citation type="submission" date="2024-02" db="EMBL/GenBank/DDBJ databases">
        <authorList>
            <person name="Vignale AGUSTIN F."/>
            <person name="Sosa J E."/>
            <person name="Modenutti C."/>
        </authorList>
    </citation>
    <scope>NUCLEOTIDE SEQUENCE [LARGE SCALE GENOMIC DNA]</scope>
</reference>
<keyword evidence="3" id="KW-1185">Reference proteome</keyword>
<proteinExistence type="predicted"/>
<dbReference type="AlphaFoldDB" id="A0ABC8V5L5"/>
<feature type="compositionally biased region" description="Low complexity" evidence="1">
    <location>
        <begin position="99"/>
        <end position="108"/>
    </location>
</feature>
<organism evidence="2 3">
    <name type="scientific">Ilex paraguariensis</name>
    <name type="common">yerba mate</name>
    <dbReference type="NCBI Taxonomy" id="185542"/>
    <lineage>
        <taxon>Eukaryota</taxon>
        <taxon>Viridiplantae</taxon>
        <taxon>Streptophyta</taxon>
        <taxon>Embryophyta</taxon>
        <taxon>Tracheophyta</taxon>
        <taxon>Spermatophyta</taxon>
        <taxon>Magnoliopsida</taxon>
        <taxon>eudicotyledons</taxon>
        <taxon>Gunneridae</taxon>
        <taxon>Pentapetalae</taxon>
        <taxon>asterids</taxon>
        <taxon>campanulids</taxon>
        <taxon>Aquifoliales</taxon>
        <taxon>Aquifoliaceae</taxon>
        <taxon>Ilex</taxon>
    </lineage>
</organism>